<dbReference type="Proteomes" id="UP000750711">
    <property type="component" value="Unassembled WGS sequence"/>
</dbReference>
<evidence type="ECO:0000313" key="2">
    <source>
        <dbReference type="EMBL" id="KAH0542306.1"/>
    </source>
</evidence>
<organism evidence="2 3">
    <name type="scientific">Trichoglossum hirsutum</name>
    <dbReference type="NCBI Taxonomy" id="265104"/>
    <lineage>
        <taxon>Eukaryota</taxon>
        <taxon>Fungi</taxon>
        <taxon>Dikarya</taxon>
        <taxon>Ascomycota</taxon>
        <taxon>Pezizomycotina</taxon>
        <taxon>Geoglossomycetes</taxon>
        <taxon>Geoglossales</taxon>
        <taxon>Geoglossaceae</taxon>
        <taxon>Trichoglossum</taxon>
    </lineage>
</organism>
<name>A0A9P8IDJ8_9PEZI</name>
<proteinExistence type="predicted"/>
<keyword evidence="3" id="KW-1185">Reference proteome</keyword>
<dbReference type="SUPFAM" id="SSF48056">
    <property type="entry name" value="Di-copper centre-containing domain"/>
    <property type="match status" value="1"/>
</dbReference>
<evidence type="ECO:0000313" key="3">
    <source>
        <dbReference type="Proteomes" id="UP000750711"/>
    </source>
</evidence>
<evidence type="ECO:0000259" key="1">
    <source>
        <dbReference type="Pfam" id="PF00264"/>
    </source>
</evidence>
<dbReference type="Gene3D" id="1.10.1280.10">
    <property type="entry name" value="Di-copper center containing domain from catechol oxidase"/>
    <property type="match status" value="1"/>
</dbReference>
<dbReference type="InterPro" id="IPR002227">
    <property type="entry name" value="Tyrosinase_Cu-bd"/>
</dbReference>
<dbReference type="InterPro" id="IPR008922">
    <property type="entry name" value="Di-copper_centre_dom_sf"/>
</dbReference>
<dbReference type="EMBL" id="JAGHQM010003671">
    <property type="protein sequence ID" value="KAH0542306.1"/>
    <property type="molecule type" value="Genomic_DNA"/>
</dbReference>
<accession>A0A9P8IDJ8</accession>
<feature type="non-terminal residue" evidence="2">
    <location>
        <position position="294"/>
    </location>
</feature>
<reference evidence="2" key="1">
    <citation type="submission" date="2021-03" db="EMBL/GenBank/DDBJ databases">
        <title>Comparative genomics and phylogenomic investigation of the class Geoglossomycetes provide insights into ecological specialization and systematics.</title>
        <authorList>
            <person name="Melie T."/>
            <person name="Pirro S."/>
            <person name="Miller A.N."/>
            <person name="Quandt A."/>
        </authorList>
    </citation>
    <scope>NUCLEOTIDE SEQUENCE</scope>
    <source>
        <strain evidence="2">CAQ_001_2017</strain>
    </source>
</reference>
<dbReference type="Pfam" id="PF00264">
    <property type="entry name" value="Tyrosinase"/>
    <property type="match status" value="1"/>
</dbReference>
<dbReference type="AlphaFoldDB" id="A0A9P8IDJ8"/>
<gene>
    <name evidence="2" type="ORF">GP486_008647</name>
</gene>
<protein>
    <recommendedName>
        <fullName evidence="1">Tyrosinase copper-binding domain-containing protein</fullName>
    </recommendedName>
</protein>
<sequence length="294" mass="31841">MGNSSSSKITGTRSPGGQCYPRLEIDAFCQDAVSLNLFLLALAELQGNGSDNLKNKWSWFSISGIHASPAVQYDGVGGRALTDNLQLNGRPYQIREEGGEAGQGYCTHGSVLLVYGVAFEQAIQDKMKAIARNFGGAARNEYLEAADKFRLPFWNPFQARNFEHPDDRPVMGISLIFCVKKVRVKEPGSREWTTIDNPLYSYVYPTDEQLSEASLTGNAYTAFLNGIGTDTCTTRNSPADQPSVSDHLSLQKKLIRDMNPAIPGPGDGDGAWVPGSAFDPGAFVGAGMKAKLYA</sequence>
<feature type="domain" description="Tyrosinase copper-binding" evidence="1">
    <location>
        <begin position="58"/>
        <end position="236"/>
    </location>
</feature>
<dbReference type="GO" id="GO:0016491">
    <property type="term" value="F:oxidoreductase activity"/>
    <property type="evidence" value="ECO:0007669"/>
    <property type="project" value="InterPro"/>
</dbReference>
<comment type="caution">
    <text evidence="2">The sequence shown here is derived from an EMBL/GenBank/DDBJ whole genome shotgun (WGS) entry which is preliminary data.</text>
</comment>